<sequence>MKKVLAIAFVGSLFVVNCSKKPDHQLQDSNTMLPEPEAATVVDSTAKTPAPAATPATPAPEAAKTDSTAAKK</sequence>
<name>A0ABS1QJG9_9FLAO</name>
<feature type="region of interest" description="Disordered" evidence="1">
    <location>
        <begin position="36"/>
        <end position="72"/>
    </location>
</feature>
<evidence type="ECO:0000256" key="1">
    <source>
        <dbReference type="SAM" id="MobiDB-lite"/>
    </source>
</evidence>
<reference evidence="2 3" key="1">
    <citation type="submission" date="2020-12" db="EMBL/GenBank/DDBJ databases">
        <title>Chryseobacterium endoalhailicus sp. nov., isolated from seed of leguminous plant.</title>
        <authorList>
            <person name="Zhang X."/>
        </authorList>
    </citation>
    <scope>NUCLEOTIDE SEQUENCE [LARGE SCALE GENOMIC DNA]</scope>
    <source>
        <strain evidence="2 3">L7</strain>
    </source>
</reference>
<evidence type="ECO:0000313" key="3">
    <source>
        <dbReference type="Proteomes" id="UP000661696"/>
    </source>
</evidence>
<feature type="compositionally biased region" description="Low complexity" evidence="1">
    <location>
        <begin position="45"/>
        <end position="62"/>
    </location>
</feature>
<accession>A0ABS1QJG9</accession>
<dbReference type="Proteomes" id="UP000661696">
    <property type="component" value="Unassembled WGS sequence"/>
</dbReference>
<gene>
    <name evidence="2" type="ORF">JET18_17910</name>
</gene>
<dbReference type="RefSeq" id="WP_202093342.1">
    <property type="nucleotide sequence ID" value="NZ_JAELVM010000003.1"/>
</dbReference>
<proteinExistence type="predicted"/>
<evidence type="ECO:0000313" key="2">
    <source>
        <dbReference type="EMBL" id="MBL1222735.1"/>
    </source>
</evidence>
<dbReference type="EMBL" id="JAELVM010000003">
    <property type="protein sequence ID" value="MBL1222735.1"/>
    <property type="molecule type" value="Genomic_DNA"/>
</dbReference>
<evidence type="ECO:0008006" key="4">
    <source>
        <dbReference type="Google" id="ProtNLM"/>
    </source>
</evidence>
<comment type="caution">
    <text evidence="2">The sequence shown here is derived from an EMBL/GenBank/DDBJ whole genome shotgun (WGS) entry which is preliminary data.</text>
</comment>
<keyword evidence="3" id="KW-1185">Reference proteome</keyword>
<organism evidence="2 3">
    <name type="scientific">Chryseobacterium endalhagicum</name>
    <dbReference type="NCBI Taxonomy" id="2797638"/>
    <lineage>
        <taxon>Bacteria</taxon>
        <taxon>Pseudomonadati</taxon>
        <taxon>Bacteroidota</taxon>
        <taxon>Flavobacteriia</taxon>
        <taxon>Flavobacteriales</taxon>
        <taxon>Weeksellaceae</taxon>
        <taxon>Chryseobacterium group</taxon>
        <taxon>Chryseobacterium</taxon>
    </lineage>
</organism>
<protein>
    <recommendedName>
        <fullName evidence="4">Cytochrome C551</fullName>
    </recommendedName>
</protein>